<name>A0A382U4S6_9ZZZZ</name>
<reference evidence="1" key="1">
    <citation type="submission" date="2018-05" db="EMBL/GenBank/DDBJ databases">
        <authorList>
            <person name="Lanie J.A."/>
            <person name="Ng W.-L."/>
            <person name="Kazmierczak K.M."/>
            <person name="Andrzejewski T.M."/>
            <person name="Davidsen T.M."/>
            <person name="Wayne K.J."/>
            <person name="Tettelin H."/>
            <person name="Glass J.I."/>
            <person name="Rusch D."/>
            <person name="Podicherti R."/>
            <person name="Tsui H.-C.T."/>
            <person name="Winkler M.E."/>
        </authorList>
    </citation>
    <scope>NUCLEOTIDE SEQUENCE</scope>
</reference>
<dbReference type="EMBL" id="UINC01141317">
    <property type="protein sequence ID" value="SVD28982.1"/>
    <property type="molecule type" value="Genomic_DNA"/>
</dbReference>
<dbReference type="AlphaFoldDB" id="A0A382U4S6"/>
<gene>
    <name evidence="1" type="ORF">METZ01_LOCUS381836</name>
</gene>
<proteinExistence type="predicted"/>
<accession>A0A382U4S6</accession>
<organism evidence="1">
    <name type="scientific">marine metagenome</name>
    <dbReference type="NCBI Taxonomy" id="408172"/>
    <lineage>
        <taxon>unclassified sequences</taxon>
        <taxon>metagenomes</taxon>
        <taxon>ecological metagenomes</taxon>
    </lineage>
</organism>
<sequence length="47" mass="5095">MPSIRGRADFDSIAAAIRVVDLLGHRDDPSFHGDARGGIHLAEVLLR</sequence>
<protein>
    <submittedName>
        <fullName evidence="1">Uncharacterized protein</fullName>
    </submittedName>
</protein>
<feature type="non-terminal residue" evidence="1">
    <location>
        <position position="47"/>
    </location>
</feature>
<evidence type="ECO:0000313" key="1">
    <source>
        <dbReference type="EMBL" id="SVD28982.1"/>
    </source>
</evidence>